<evidence type="ECO:0000259" key="2">
    <source>
        <dbReference type="Pfam" id="PF19263"/>
    </source>
</evidence>
<comment type="caution">
    <text evidence="3">The sequence shown here is derived from an EMBL/GenBank/DDBJ whole genome shotgun (WGS) entry which is preliminary data.</text>
</comment>
<feature type="region of interest" description="Disordered" evidence="1">
    <location>
        <begin position="366"/>
        <end position="392"/>
    </location>
</feature>
<organism evidence="3 4">
    <name type="scientific">Janthinobacterium lividum</name>
    <dbReference type="NCBI Taxonomy" id="29581"/>
    <lineage>
        <taxon>Bacteria</taxon>
        <taxon>Pseudomonadati</taxon>
        <taxon>Pseudomonadota</taxon>
        <taxon>Betaproteobacteria</taxon>
        <taxon>Burkholderiales</taxon>
        <taxon>Oxalobacteraceae</taxon>
        <taxon>Janthinobacterium</taxon>
    </lineage>
</organism>
<sequence length="873" mass="95527">MTDDERAEFATKLRENEQREAEKKQREAQLAANRACDQWAKAAGVAVQHPYLDRKQVAGEGVRVDRAGALLIPLQRAGQIIGLQKIDQAGEKRYNAGMDKPGAYHMLGRPLDATVIAIGEGYATCASARAAAALAGVDLPVAVAFDAGSLASVAIALREAFPQAHLLFLVDDDDQVVERFIERLREDYQVLASVPIDGASHVVLADDGVDVDVTAWWRTDAAGVPYIEADVRTGRRQQRYTFKNAGVASCSALCRKMQRTSMVMPAFADRAGRKLSDFNDLQIEEGLEAVAALIGVAILAAQQPKSAVPVPLAAPAASSMVPPAAAPVAGGVFPVPPAAQQPDSGFPDAGVIAPVLDLGVLFLEGVTDESPPPPGAQQPARRSAVDAEADDSEARLAATLEAGYADGSLPEPPDQGGSASAPGAGGDGKQAKDKPKKVYGADHWNQVEYVLKNFVLVYGEDLVWDVSQRMLMKISSMRTIVANNDVMKFWGGEARRWVLKKNIVFDPQDIPSPASSGATATVNLFNGWAMQPRRGSCLRIQTLIAHLCDGNDALVEWVERWLAYPLRNRGAKMETSIIMHGDEGSGKNFFFEKVIKKIYGEYGYVIGNAQLESQFNDWASMKLFMVADEVVTRSELKHMKGKLKYLVSGDMIIINPKGLPEHGEANHMNFVFLSNELQPLALDKTDRRYLVIWTPPALSREFYVQVAEEIANGGIEAYYDYLMHELDMGDFDEHTKPIYTDAKDDLIEKSLTPAERFYRDWSRGFLPLPFITCGATQLYDAYKVWCDKSGESKYISQTIFSPTVLRYAGEALEKHLIKYELGSVVKQRNVFLAGKKPEGKTLAEWAADASGLFEKSLRAYRSRNMVDGADVEG</sequence>
<dbReference type="EMBL" id="MAQB02000001">
    <property type="protein sequence ID" value="OFJ49587.1"/>
    <property type="molecule type" value="Genomic_DNA"/>
</dbReference>
<dbReference type="Proteomes" id="UP000092634">
    <property type="component" value="Unassembled WGS sequence"/>
</dbReference>
<accession>A0A1E8PU21</accession>
<gene>
    <name evidence="3" type="ORF">BA896_012640</name>
</gene>
<dbReference type="Pfam" id="PF19263">
    <property type="entry name" value="DUF5906"/>
    <property type="match status" value="1"/>
</dbReference>
<feature type="region of interest" description="Disordered" evidence="1">
    <location>
        <begin position="1"/>
        <end position="26"/>
    </location>
</feature>
<dbReference type="InterPro" id="IPR027417">
    <property type="entry name" value="P-loop_NTPase"/>
</dbReference>
<feature type="compositionally biased region" description="Basic and acidic residues" evidence="1">
    <location>
        <begin position="7"/>
        <end position="26"/>
    </location>
</feature>
<feature type="region of interest" description="Disordered" evidence="1">
    <location>
        <begin position="404"/>
        <end position="436"/>
    </location>
</feature>
<evidence type="ECO:0000313" key="3">
    <source>
        <dbReference type="EMBL" id="OFJ49587.1"/>
    </source>
</evidence>
<evidence type="ECO:0000313" key="4">
    <source>
        <dbReference type="Proteomes" id="UP000092634"/>
    </source>
</evidence>
<protein>
    <recommendedName>
        <fullName evidence="2">NrS-1 polymerase-like helicase domain-containing protein</fullName>
    </recommendedName>
</protein>
<dbReference type="Gene3D" id="3.40.50.300">
    <property type="entry name" value="P-loop containing nucleotide triphosphate hydrolases"/>
    <property type="match status" value="1"/>
</dbReference>
<name>A0A1E8PU21_9BURK</name>
<proteinExistence type="predicted"/>
<feature type="domain" description="NrS-1 polymerase-like helicase" evidence="2">
    <location>
        <begin position="579"/>
        <end position="688"/>
    </location>
</feature>
<dbReference type="AlphaFoldDB" id="A0A1E8PU21"/>
<reference evidence="3 4" key="1">
    <citation type="submission" date="2016-10" db="EMBL/GenBank/DDBJ databases">
        <title>Updated version of Genome Assembly of Janthinobacterium lividum ERGS5:01.</title>
        <authorList>
            <person name="Kumar R."/>
            <person name="Acharya V."/>
            <person name="Singh D."/>
        </authorList>
    </citation>
    <scope>NUCLEOTIDE SEQUENCE [LARGE SCALE GENOMIC DNA]</scope>
    <source>
        <strain evidence="3 4">ERGS5:01</strain>
    </source>
</reference>
<dbReference type="InterPro" id="IPR045455">
    <property type="entry name" value="NrS-1_pol-like_helicase"/>
</dbReference>
<evidence type="ECO:0000256" key="1">
    <source>
        <dbReference type="SAM" id="MobiDB-lite"/>
    </source>
</evidence>